<evidence type="ECO:0000313" key="2">
    <source>
        <dbReference type="Proteomes" id="UP000246464"/>
    </source>
</evidence>
<accession>A0A2U9CW57</accession>
<protein>
    <submittedName>
        <fullName evidence="1">Uncharacterized protein</fullName>
    </submittedName>
</protein>
<organism evidence="1 2">
    <name type="scientific">Scophthalmus maximus</name>
    <name type="common">Turbot</name>
    <name type="synonym">Psetta maxima</name>
    <dbReference type="NCBI Taxonomy" id="52904"/>
    <lineage>
        <taxon>Eukaryota</taxon>
        <taxon>Metazoa</taxon>
        <taxon>Chordata</taxon>
        <taxon>Craniata</taxon>
        <taxon>Vertebrata</taxon>
        <taxon>Euteleostomi</taxon>
        <taxon>Actinopterygii</taxon>
        <taxon>Neopterygii</taxon>
        <taxon>Teleostei</taxon>
        <taxon>Neoteleostei</taxon>
        <taxon>Acanthomorphata</taxon>
        <taxon>Carangaria</taxon>
        <taxon>Pleuronectiformes</taxon>
        <taxon>Pleuronectoidei</taxon>
        <taxon>Scophthalmidae</taxon>
        <taxon>Scophthalmus</taxon>
    </lineage>
</organism>
<sequence length="228" mass="26553">MANACWSCRAELEACSKPFTFTARLARSIERGWHSTMFITQRHDQRALKEPWDHAWFVKAAGRSPTFPPDFRRSLRSPFSPFCSLFDANPSAGLNYTCKDVWRKLHLLNTDFELGNFFLHASLGSTGMEFDNWRAVPAAWSRQDQREKIRGWSSWLQDAVLLENLDTQKEKRRVETSSEDPFVQLRHFEPPSLVLWQRKATAVTSRAKQASKHQARTVFHLILDEEQR</sequence>
<dbReference type="EMBL" id="CP026263">
    <property type="protein sequence ID" value="AWP20934.1"/>
    <property type="molecule type" value="Genomic_DNA"/>
</dbReference>
<keyword evidence="2" id="KW-1185">Reference proteome</keyword>
<gene>
    <name evidence="1" type="ORF">SMAX5B_001791</name>
</gene>
<evidence type="ECO:0000313" key="1">
    <source>
        <dbReference type="EMBL" id="AWP20934.1"/>
    </source>
</evidence>
<dbReference type="AlphaFoldDB" id="A0A2U9CW57"/>
<name>A0A2U9CW57_SCOMX</name>
<reference evidence="1 2" key="1">
    <citation type="submission" date="2017-12" db="EMBL/GenBank/DDBJ databases">
        <title>Integrating genomic resources of turbot (Scophthalmus maximus) in depth evaluation of genetic and physical mapping variation across individuals.</title>
        <authorList>
            <person name="Martinez P."/>
        </authorList>
    </citation>
    <scope>NUCLEOTIDE SEQUENCE [LARGE SCALE GENOMIC DNA]</scope>
</reference>
<dbReference type="Proteomes" id="UP000246464">
    <property type="component" value="Chromosome 21"/>
</dbReference>
<proteinExistence type="predicted"/>